<evidence type="ECO:0000256" key="4">
    <source>
        <dbReference type="ARBA" id="ARBA00022771"/>
    </source>
</evidence>
<evidence type="ECO:0000256" key="7">
    <source>
        <dbReference type="PROSITE-ProRule" id="PRU00087"/>
    </source>
</evidence>
<evidence type="ECO:0000313" key="11">
    <source>
        <dbReference type="EMBL" id="PFX32015.1"/>
    </source>
</evidence>
<keyword evidence="12" id="KW-1185">Reference proteome</keyword>
<dbReference type="GO" id="GO:0008270">
    <property type="term" value="F:zinc ion binding"/>
    <property type="evidence" value="ECO:0007669"/>
    <property type="project" value="UniProtKB-KW"/>
</dbReference>
<reference evidence="12" key="1">
    <citation type="journal article" date="2017" name="bioRxiv">
        <title>Comparative analysis of the genomes of Stylophora pistillata and Acropora digitifera provides evidence for extensive differences between species of corals.</title>
        <authorList>
            <person name="Voolstra C.R."/>
            <person name="Li Y."/>
            <person name="Liew Y.J."/>
            <person name="Baumgarten S."/>
            <person name="Zoccola D."/>
            <person name="Flot J.-F."/>
            <person name="Tambutte S."/>
            <person name="Allemand D."/>
            <person name="Aranda M."/>
        </authorList>
    </citation>
    <scope>NUCLEOTIDE SEQUENCE [LARGE SCALE GENOMIC DNA]</scope>
</reference>
<proteinExistence type="inferred from homology"/>
<organism evidence="11 12">
    <name type="scientific">Stylophora pistillata</name>
    <name type="common">Smooth cauliflower coral</name>
    <dbReference type="NCBI Taxonomy" id="50429"/>
    <lineage>
        <taxon>Eukaryota</taxon>
        <taxon>Metazoa</taxon>
        <taxon>Cnidaria</taxon>
        <taxon>Anthozoa</taxon>
        <taxon>Hexacorallia</taxon>
        <taxon>Scleractinia</taxon>
        <taxon>Astrocoeniina</taxon>
        <taxon>Pocilloporidae</taxon>
        <taxon>Stylophora</taxon>
    </lineage>
</organism>
<dbReference type="InterPro" id="IPR013083">
    <property type="entry name" value="Znf_RING/FYVE/PHD"/>
</dbReference>
<keyword evidence="2" id="KW-0479">Metal-binding</keyword>
<dbReference type="PANTHER" id="PTHR25462">
    <property type="entry name" value="BONUS, ISOFORM C-RELATED"/>
    <property type="match status" value="1"/>
</dbReference>
<dbReference type="SUPFAM" id="SSF57845">
    <property type="entry name" value="B-box zinc-binding domain"/>
    <property type="match status" value="1"/>
</dbReference>
<dbReference type="SMART" id="SM00336">
    <property type="entry name" value="BBOX"/>
    <property type="match status" value="2"/>
</dbReference>
<evidence type="ECO:0000256" key="1">
    <source>
        <dbReference type="ARBA" id="ARBA00008518"/>
    </source>
</evidence>
<dbReference type="Gene3D" id="3.30.160.60">
    <property type="entry name" value="Classic Zinc Finger"/>
    <property type="match status" value="1"/>
</dbReference>
<dbReference type="Gene3D" id="3.30.40.10">
    <property type="entry name" value="Zinc/RING finger domain, C3HC4 (zinc finger)"/>
    <property type="match status" value="1"/>
</dbReference>
<dbReference type="PROSITE" id="PS51125">
    <property type="entry name" value="NHL"/>
    <property type="match status" value="3"/>
</dbReference>
<dbReference type="PROSITE" id="PS00518">
    <property type="entry name" value="ZF_RING_1"/>
    <property type="match status" value="1"/>
</dbReference>
<dbReference type="SMART" id="SM00184">
    <property type="entry name" value="RING"/>
    <property type="match status" value="1"/>
</dbReference>
<dbReference type="PANTHER" id="PTHR25462:SF296">
    <property type="entry name" value="MEIOTIC P26, ISOFORM F"/>
    <property type="match status" value="1"/>
</dbReference>
<dbReference type="Pfam" id="PF00097">
    <property type="entry name" value="zf-C3HC4"/>
    <property type="match status" value="1"/>
</dbReference>
<dbReference type="PROSITE" id="PS50194">
    <property type="entry name" value="FILAMIN_REPEAT"/>
    <property type="match status" value="2"/>
</dbReference>
<dbReference type="SUPFAM" id="SSF101898">
    <property type="entry name" value="NHL repeat"/>
    <property type="match status" value="2"/>
</dbReference>
<dbReference type="EMBL" id="LSMT01000028">
    <property type="protein sequence ID" value="PFX32015.1"/>
    <property type="molecule type" value="Genomic_DNA"/>
</dbReference>
<feature type="repeat" description="NHL" evidence="8">
    <location>
        <begin position="901"/>
        <end position="942"/>
    </location>
</feature>
<dbReference type="SUPFAM" id="SSF81296">
    <property type="entry name" value="E set domains"/>
    <property type="match status" value="2"/>
</dbReference>
<comment type="similarity">
    <text evidence="1">Belongs to the TRIM/RBCC family.</text>
</comment>
<accession>A0A2B4SUE4</accession>
<dbReference type="CDD" id="cd19756">
    <property type="entry name" value="Bbox2"/>
    <property type="match status" value="1"/>
</dbReference>
<dbReference type="InterPro" id="IPR000315">
    <property type="entry name" value="Znf_B-box"/>
</dbReference>
<dbReference type="InterPro" id="IPR017868">
    <property type="entry name" value="Filamin/ABP280_repeat-like"/>
</dbReference>
<dbReference type="InterPro" id="IPR011042">
    <property type="entry name" value="6-blade_b-propeller_TolB-like"/>
</dbReference>
<dbReference type="InterPro" id="IPR047153">
    <property type="entry name" value="TRIM45/56/19-like"/>
</dbReference>
<dbReference type="InterPro" id="IPR013783">
    <property type="entry name" value="Ig-like_fold"/>
</dbReference>
<feature type="repeat" description="Filamin" evidence="7">
    <location>
        <begin position="95"/>
        <end position="137"/>
    </location>
</feature>
<feature type="repeat" description="Filamin" evidence="7">
    <location>
        <begin position="626"/>
        <end position="711"/>
    </location>
</feature>
<evidence type="ECO:0000259" key="10">
    <source>
        <dbReference type="PROSITE" id="PS50119"/>
    </source>
</evidence>
<dbReference type="Gene3D" id="2.60.40.10">
    <property type="entry name" value="Immunoglobulins"/>
    <property type="match status" value="2"/>
</dbReference>
<dbReference type="SUPFAM" id="SSF57850">
    <property type="entry name" value="RING/U-box"/>
    <property type="match status" value="1"/>
</dbReference>
<evidence type="ECO:0000256" key="8">
    <source>
        <dbReference type="PROSITE-ProRule" id="PRU00504"/>
    </source>
</evidence>
<feature type="domain" description="B box-type" evidence="10">
    <location>
        <begin position="348"/>
        <end position="395"/>
    </location>
</feature>
<evidence type="ECO:0000313" key="12">
    <source>
        <dbReference type="Proteomes" id="UP000225706"/>
    </source>
</evidence>
<dbReference type="InterPro" id="IPR014756">
    <property type="entry name" value="Ig_E-set"/>
</dbReference>
<dbReference type="InterPro" id="IPR001298">
    <property type="entry name" value="Filamin/ABP280_rpt"/>
</dbReference>
<dbReference type="PROSITE" id="PS50089">
    <property type="entry name" value="ZF_RING_2"/>
    <property type="match status" value="1"/>
</dbReference>
<gene>
    <name evidence="11" type="primary">trim71</name>
    <name evidence="11" type="ORF">AWC38_SpisGene3125</name>
</gene>
<comment type="caution">
    <text evidence="11">The sequence shown here is derived from an EMBL/GenBank/DDBJ whole genome shotgun (WGS) entry which is preliminary data.</text>
</comment>
<sequence>MVQHNVEWYSVHTNNVALREKAQPNVEWLSEHCRSSLEVGFCVCPGRHEGRQSYNEDVHINCKIRSSTWDSLEIGLKLKFIYLFKQTLSVGPAGLEIEDKEDGSYTVKYEPHQAGLYELKIEVNGQPLDQDPWTVQVIHQYQFKFKFGSSGNGPGQLINPYEIALSEKRGIIFVSDYRNNRVQLFNSNGNYLREIGLGTHCASLSFTQAGHIIAATPDDVNKIHLLAEDGSFVQNINSAHLEQLFHVGCHFRTMEVQQLFKNLRKEAECPLCLETVKDPRTLPCIHSFCLLCLDKHANYARRQLQRAIKCPVCQASFQIPEEDTCGSLPASFHLNRLVDLLALRDGSTESQQCGSCEENNTVTYYCFGCQSFLCTPCFEAHQRIKATRGHKNISVKNLQVDDVEELICRPVMCSVQYHQDQPLEYYCKDCNICTCIKCSVVRHNRHTLVDMQKAADEQKMQIAEAFRKVKAKVVIFEDEIRNQTELMDKNKTQISAARDKMNETVDDCIRLLTEHRAIMNAKFDEINQAHQKAYATHLENFQLAVGHLESVLEQGKNILERNINAEILQAKPVIIGRCENLLKAKKPKTYKPPHVTYVVEQEVEILDRVVVSQTDTALSSVEHLLGVGVEQTETYFFIVTRDSEGRQNYNEDDHIKCDIFTSSRESLETEIDDEENGRYTVFYTPDRIGTYEVVIEVNGQPLDNSPWSAQPLDYSPWSVKVIHEYHFQFKVGSSGNRPGQFNGPYDIAISEETGTIAVSDYENKRIQLFDSNGHYLRQIRLRASCTSVDFTKSGHIIAVTPGDVHKISLFSEEGQFVKHIDSKHLKFPCHISTDDDDDITVCDQESNEVVVISSDGTELVTRIAASEHDQSIKCAIYHEQTACFFVSDSKADLVNVFDEDGNFLNEIGGERLLNPTGLAIDKFNNLIVCDTGNQRLKVFTTEGDFLSETEKCFHTPYFIAVSNEGKVLVTDYEKNCVFLFQ</sequence>
<dbReference type="Pfam" id="PF00630">
    <property type="entry name" value="Filamin"/>
    <property type="match status" value="2"/>
</dbReference>
<keyword evidence="5" id="KW-0862">Zinc</keyword>
<evidence type="ECO:0000259" key="9">
    <source>
        <dbReference type="PROSITE" id="PS50089"/>
    </source>
</evidence>
<feature type="repeat" description="NHL" evidence="8">
    <location>
        <begin position="728"/>
        <end position="772"/>
    </location>
</feature>
<dbReference type="InterPro" id="IPR017907">
    <property type="entry name" value="Znf_RING_CS"/>
</dbReference>
<dbReference type="Pfam" id="PF00643">
    <property type="entry name" value="zf-B_box"/>
    <property type="match status" value="1"/>
</dbReference>
<feature type="repeat" description="NHL" evidence="8">
    <location>
        <begin position="144"/>
        <end position="188"/>
    </location>
</feature>
<name>A0A2B4SUE4_STYPI</name>
<evidence type="ECO:0000256" key="2">
    <source>
        <dbReference type="ARBA" id="ARBA00022723"/>
    </source>
</evidence>
<feature type="domain" description="RING-type" evidence="9">
    <location>
        <begin position="269"/>
        <end position="314"/>
    </location>
</feature>
<dbReference type="InterPro" id="IPR001258">
    <property type="entry name" value="NHL_repeat"/>
</dbReference>
<dbReference type="PROSITE" id="PS50119">
    <property type="entry name" value="ZF_BBOX"/>
    <property type="match status" value="2"/>
</dbReference>
<evidence type="ECO:0000256" key="5">
    <source>
        <dbReference type="ARBA" id="ARBA00022833"/>
    </source>
</evidence>
<dbReference type="InterPro" id="IPR018957">
    <property type="entry name" value="Znf_C3HC4_RING-type"/>
</dbReference>
<dbReference type="Pfam" id="PF01436">
    <property type="entry name" value="NHL"/>
    <property type="match status" value="1"/>
</dbReference>
<evidence type="ECO:0000256" key="3">
    <source>
        <dbReference type="ARBA" id="ARBA00022737"/>
    </source>
</evidence>
<dbReference type="AlphaFoldDB" id="A0A2B4SUE4"/>
<protein>
    <submittedName>
        <fullName evidence="11">E3 ubiquitin-protein ligase TRIM71</fullName>
    </submittedName>
</protein>
<keyword evidence="3" id="KW-0677">Repeat</keyword>
<dbReference type="Gene3D" id="2.120.10.30">
    <property type="entry name" value="TolB, C-terminal domain"/>
    <property type="match status" value="2"/>
</dbReference>
<dbReference type="InterPro" id="IPR001841">
    <property type="entry name" value="Znf_RING"/>
</dbReference>
<evidence type="ECO:0000256" key="6">
    <source>
        <dbReference type="PROSITE-ProRule" id="PRU00024"/>
    </source>
</evidence>
<dbReference type="OrthoDB" id="5965342at2759"/>
<dbReference type="SMART" id="SM00557">
    <property type="entry name" value="IG_FLMN"/>
    <property type="match status" value="1"/>
</dbReference>
<dbReference type="Proteomes" id="UP000225706">
    <property type="component" value="Unassembled WGS sequence"/>
</dbReference>
<feature type="domain" description="B box-type" evidence="10">
    <location>
        <begin position="408"/>
        <end position="451"/>
    </location>
</feature>
<keyword evidence="4 6" id="KW-0863">Zinc-finger</keyword>